<dbReference type="Gene3D" id="6.10.140.2220">
    <property type="match status" value="2"/>
</dbReference>
<keyword evidence="1" id="KW-0479">Metal-binding</keyword>
<evidence type="ECO:0000256" key="3">
    <source>
        <dbReference type="ARBA" id="ARBA00022833"/>
    </source>
</evidence>
<dbReference type="PROSITE" id="PS50280">
    <property type="entry name" value="SET"/>
    <property type="match status" value="1"/>
</dbReference>
<dbReference type="Pfam" id="PF00856">
    <property type="entry name" value="SET"/>
    <property type="match status" value="1"/>
</dbReference>
<dbReference type="PROSITE" id="PS01360">
    <property type="entry name" value="ZF_MYND_1"/>
    <property type="match status" value="1"/>
</dbReference>
<dbReference type="Pfam" id="PF01753">
    <property type="entry name" value="zf-MYND"/>
    <property type="match status" value="1"/>
</dbReference>
<dbReference type="GO" id="GO:0008276">
    <property type="term" value="F:protein methyltransferase activity"/>
    <property type="evidence" value="ECO:0007669"/>
    <property type="project" value="UniProtKB-ARBA"/>
</dbReference>
<evidence type="ECO:0000256" key="1">
    <source>
        <dbReference type="ARBA" id="ARBA00022723"/>
    </source>
</evidence>
<dbReference type="InterPro" id="IPR002893">
    <property type="entry name" value="Znf_MYND"/>
</dbReference>
<dbReference type="PANTHER" id="PTHR46455">
    <property type="entry name" value="SET AND MYND DOMAIN CONTAINING, ARTHROPOD-SPECIFIC, MEMBER 4, ISOFORM A"/>
    <property type="match status" value="1"/>
</dbReference>
<dbReference type="InterPro" id="IPR001214">
    <property type="entry name" value="SET_dom"/>
</dbReference>
<dbReference type="Gene3D" id="2.170.270.10">
    <property type="entry name" value="SET domain"/>
    <property type="match status" value="1"/>
</dbReference>
<accession>A0A0L0C8E5</accession>
<dbReference type="CDD" id="cd20071">
    <property type="entry name" value="SET_SMYD"/>
    <property type="match status" value="1"/>
</dbReference>
<dbReference type="InterPro" id="IPR053010">
    <property type="entry name" value="SET_SmydA-8"/>
</dbReference>
<sequence length="357" mass="40510">MTNSSKCAVCGVPASLKCMACKQVYYCGKEHQKIHWKKGHKAECKCYEITKNDVLGRHIRATRDIKLGEVILREPPLIYGPKVASAPLCLGCHRKLTPPVGNYYKCKGCAWPLCGPDCEKSVHHKDECALMASRKFSAKIDYKPAHAQNGKKESAYCVILPLRCMLLKQKNPHLFEQFAALEDHLQERLDTPLYKVLRANLLTFIKTILGMTDWSEEEILRVAARLDTNAFEVRQNTENRRVRAIYPLAAMLSHDCVSNTRHTFDEQMNIIFIAKKPIAKGDIICTSYTQPLKSTLMRREHLAQAKCFDCTCKRCQDPTELNLFVGAVLCHKCKVGKIISTNPMDNSAVWRCQLCPH</sequence>
<dbReference type="Gene3D" id="1.10.220.160">
    <property type="match status" value="1"/>
</dbReference>
<evidence type="ECO:0000313" key="8">
    <source>
        <dbReference type="Proteomes" id="UP000037069"/>
    </source>
</evidence>
<keyword evidence="2 4" id="KW-0863">Zinc-finger</keyword>
<dbReference type="SMART" id="SM00317">
    <property type="entry name" value="SET"/>
    <property type="match status" value="1"/>
</dbReference>
<evidence type="ECO:0000259" key="6">
    <source>
        <dbReference type="PROSITE" id="PS50865"/>
    </source>
</evidence>
<dbReference type="OrthoDB" id="265717at2759"/>
<name>A0A0L0C8E5_LUCCU</name>
<gene>
    <name evidence="7" type="ORF">FF38_05743</name>
</gene>
<reference evidence="7 8" key="1">
    <citation type="journal article" date="2015" name="Nat. Commun.">
        <title>Lucilia cuprina genome unlocks parasitic fly biology to underpin future interventions.</title>
        <authorList>
            <person name="Anstead C.A."/>
            <person name="Korhonen P.K."/>
            <person name="Young N.D."/>
            <person name="Hall R.S."/>
            <person name="Jex A.R."/>
            <person name="Murali S.C."/>
            <person name="Hughes D.S."/>
            <person name="Lee S.F."/>
            <person name="Perry T."/>
            <person name="Stroehlein A.J."/>
            <person name="Ansell B.R."/>
            <person name="Breugelmans B."/>
            <person name="Hofmann A."/>
            <person name="Qu J."/>
            <person name="Dugan S."/>
            <person name="Lee S.L."/>
            <person name="Chao H."/>
            <person name="Dinh H."/>
            <person name="Han Y."/>
            <person name="Doddapaneni H.V."/>
            <person name="Worley K.C."/>
            <person name="Muzny D.M."/>
            <person name="Ioannidis P."/>
            <person name="Waterhouse R.M."/>
            <person name="Zdobnov E.M."/>
            <person name="James P.J."/>
            <person name="Bagnall N.H."/>
            <person name="Kotze A.C."/>
            <person name="Gibbs R.A."/>
            <person name="Richards S."/>
            <person name="Batterham P."/>
            <person name="Gasser R.B."/>
        </authorList>
    </citation>
    <scope>NUCLEOTIDE SEQUENCE [LARGE SCALE GENOMIC DNA]</scope>
    <source>
        <strain evidence="7 8">LS</strain>
        <tissue evidence="7">Full body</tissue>
    </source>
</reference>
<dbReference type="Proteomes" id="UP000037069">
    <property type="component" value="Unassembled WGS sequence"/>
</dbReference>
<dbReference type="STRING" id="7375.A0A0L0C8E5"/>
<keyword evidence="8" id="KW-1185">Reference proteome</keyword>
<evidence type="ECO:0000259" key="5">
    <source>
        <dbReference type="PROSITE" id="PS50280"/>
    </source>
</evidence>
<feature type="domain" description="SET" evidence="5">
    <location>
        <begin position="45"/>
        <end position="289"/>
    </location>
</feature>
<organism evidence="7 8">
    <name type="scientific">Lucilia cuprina</name>
    <name type="common">Green bottle fly</name>
    <name type="synonym">Australian sheep blowfly</name>
    <dbReference type="NCBI Taxonomy" id="7375"/>
    <lineage>
        <taxon>Eukaryota</taxon>
        <taxon>Metazoa</taxon>
        <taxon>Ecdysozoa</taxon>
        <taxon>Arthropoda</taxon>
        <taxon>Hexapoda</taxon>
        <taxon>Insecta</taxon>
        <taxon>Pterygota</taxon>
        <taxon>Neoptera</taxon>
        <taxon>Endopterygota</taxon>
        <taxon>Diptera</taxon>
        <taxon>Brachycera</taxon>
        <taxon>Muscomorpha</taxon>
        <taxon>Oestroidea</taxon>
        <taxon>Calliphoridae</taxon>
        <taxon>Luciliinae</taxon>
        <taxon>Lucilia</taxon>
    </lineage>
</organism>
<evidence type="ECO:0000313" key="7">
    <source>
        <dbReference type="EMBL" id="KNC28546.1"/>
    </source>
</evidence>
<keyword evidence="3" id="KW-0862">Zinc</keyword>
<protein>
    <submittedName>
        <fullName evidence="7">Protein msta, isoform B</fullName>
    </submittedName>
</protein>
<evidence type="ECO:0000256" key="2">
    <source>
        <dbReference type="ARBA" id="ARBA00022771"/>
    </source>
</evidence>
<dbReference type="AlphaFoldDB" id="A0A0L0C8E5"/>
<dbReference type="PROSITE" id="PS50865">
    <property type="entry name" value="ZF_MYND_2"/>
    <property type="match status" value="1"/>
</dbReference>
<feature type="domain" description="MYND-type" evidence="6">
    <location>
        <begin position="7"/>
        <end position="44"/>
    </location>
</feature>
<dbReference type="OMA" id="QHAKFEC"/>
<dbReference type="GO" id="GO:0008757">
    <property type="term" value="F:S-adenosylmethionine-dependent methyltransferase activity"/>
    <property type="evidence" value="ECO:0007669"/>
    <property type="project" value="UniProtKB-ARBA"/>
</dbReference>
<dbReference type="SUPFAM" id="SSF144232">
    <property type="entry name" value="HIT/MYND zinc finger-like"/>
    <property type="match status" value="1"/>
</dbReference>
<dbReference type="EMBL" id="JRES01000760">
    <property type="protein sequence ID" value="KNC28546.1"/>
    <property type="molecule type" value="Genomic_DNA"/>
</dbReference>
<dbReference type="GO" id="GO:0008170">
    <property type="term" value="F:N-methyltransferase activity"/>
    <property type="evidence" value="ECO:0007669"/>
    <property type="project" value="UniProtKB-ARBA"/>
</dbReference>
<dbReference type="PANTHER" id="PTHR46455:SF1">
    <property type="entry name" value="SET AND MYND DOMAIN CONTAINING, ARTHROPOD-SPECIFIC, MEMBER 2"/>
    <property type="match status" value="1"/>
</dbReference>
<proteinExistence type="predicted"/>
<evidence type="ECO:0000256" key="4">
    <source>
        <dbReference type="PROSITE-ProRule" id="PRU00134"/>
    </source>
</evidence>
<dbReference type="SUPFAM" id="SSF82199">
    <property type="entry name" value="SET domain"/>
    <property type="match status" value="1"/>
</dbReference>
<dbReference type="GO" id="GO:0008270">
    <property type="term" value="F:zinc ion binding"/>
    <property type="evidence" value="ECO:0007669"/>
    <property type="project" value="UniProtKB-KW"/>
</dbReference>
<comment type="caution">
    <text evidence="7">The sequence shown here is derived from an EMBL/GenBank/DDBJ whole genome shotgun (WGS) entry which is preliminary data.</text>
</comment>
<dbReference type="InterPro" id="IPR046341">
    <property type="entry name" value="SET_dom_sf"/>
</dbReference>